<sequence>MRKGECSFQNNWIMTINELLDKPVWQMTGEELLFLAQHGNISTSRESTKASSKEEKRYVYGLAGIARLFGCSLPTANRIKQSGKINRAITQIGRKIIVDADLALKLAGRKIGGR</sequence>
<dbReference type="InterPro" id="IPR024363">
    <property type="entry name" value="DUF3853"/>
</dbReference>
<dbReference type="HOGENOM" id="CLU_149830_1_0_10"/>
<evidence type="ECO:0008006" key="3">
    <source>
        <dbReference type="Google" id="ProtNLM"/>
    </source>
</evidence>
<gene>
    <name evidence="1" type="ORF">HMPREF1555_00253</name>
</gene>
<name>A0A0E2LT40_PORGN</name>
<evidence type="ECO:0000313" key="2">
    <source>
        <dbReference type="Proteomes" id="UP000016630"/>
    </source>
</evidence>
<reference evidence="1 2" key="1">
    <citation type="submission" date="2013-06" db="EMBL/GenBank/DDBJ databases">
        <authorList>
            <person name="Weinstock G."/>
            <person name="Sodergren E."/>
            <person name="Lobos E.A."/>
            <person name="Fulton L."/>
            <person name="Fulton R."/>
            <person name="Courtney L."/>
            <person name="Fronick C."/>
            <person name="O'Laughlin M."/>
            <person name="Godfrey J."/>
            <person name="Wilson R.M."/>
            <person name="Miner T."/>
            <person name="Farmer C."/>
            <person name="Delehaunty K."/>
            <person name="Cordes M."/>
            <person name="Minx P."/>
            <person name="Tomlinson C."/>
            <person name="Chen J."/>
            <person name="Wollam A."/>
            <person name="Pepin K.H."/>
            <person name="Bhonagiri V."/>
            <person name="Zhang X."/>
            <person name="Warren W."/>
            <person name="Mitreva M."/>
            <person name="Mardis E.R."/>
            <person name="Wilson R.K."/>
        </authorList>
    </citation>
    <scope>NUCLEOTIDE SEQUENCE [LARGE SCALE GENOMIC DNA]</scope>
    <source>
        <strain evidence="1 2">F0570</strain>
    </source>
</reference>
<dbReference type="Pfam" id="PF12964">
    <property type="entry name" value="DUF3853"/>
    <property type="match status" value="1"/>
</dbReference>
<dbReference type="EMBL" id="AWUW01000019">
    <property type="protein sequence ID" value="ERJ68563.1"/>
    <property type="molecule type" value="Genomic_DNA"/>
</dbReference>
<comment type="caution">
    <text evidence="1">The sequence shown here is derived from an EMBL/GenBank/DDBJ whole genome shotgun (WGS) entry which is preliminary data.</text>
</comment>
<dbReference type="PATRIC" id="fig|1227271.3.peg.230"/>
<dbReference type="AlphaFoldDB" id="A0A0E2LT40"/>
<accession>A0A0E2LT40</accession>
<protein>
    <recommendedName>
        <fullName evidence="3">DUF3853 family protein</fullName>
    </recommendedName>
</protein>
<dbReference type="Proteomes" id="UP000016630">
    <property type="component" value="Unassembled WGS sequence"/>
</dbReference>
<organism evidence="1 2">
    <name type="scientific">Porphyromonas gingivalis F0570</name>
    <dbReference type="NCBI Taxonomy" id="1227271"/>
    <lineage>
        <taxon>Bacteria</taxon>
        <taxon>Pseudomonadati</taxon>
        <taxon>Bacteroidota</taxon>
        <taxon>Bacteroidia</taxon>
        <taxon>Bacteroidales</taxon>
        <taxon>Porphyromonadaceae</taxon>
        <taxon>Porphyromonas</taxon>
    </lineage>
</organism>
<proteinExistence type="predicted"/>
<evidence type="ECO:0000313" key="1">
    <source>
        <dbReference type="EMBL" id="ERJ68563.1"/>
    </source>
</evidence>